<sequence>MSDRPSSTRRYRSSLREAQAARTRADITAAARELFESVGFADTTIAAIAARAGFSPQTVYAAFGSKAKVARAVVEQMEETADAARWRERIAVERDPRRILQAFAEWTSAFFTASGPQLSLARDLTAEMEEMVAEGNARRRAALTALIDRFAGDGAVRRDLTPGMAVDRAWLLTGLETYLNATAGCGWSPAEYAAWLGETLAQQVLEPVGSAGSPSEP</sequence>
<keyword evidence="1" id="KW-0805">Transcription regulation</keyword>
<dbReference type="PROSITE" id="PS50977">
    <property type="entry name" value="HTH_TETR_2"/>
    <property type="match status" value="1"/>
</dbReference>
<keyword evidence="2 4" id="KW-0238">DNA-binding</keyword>
<accession>A0ABP8Y833</accession>
<keyword evidence="3" id="KW-0804">Transcription</keyword>
<dbReference type="RefSeq" id="WP_253868564.1">
    <property type="nucleotide sequence ID" value="NZ_BAABHM010000035.1"/>
</dbReference>
<dbReference type="InterPro" id="IPR001647">
    <property type="entry name" value="HTH_TetR"/>
</dbReference>
<proteinExistence type="predicted"/>
<evidence type="ECO:0000313" key="6">
    <source>
        <dbReference type="EMBL" id="GAA4723019.1"/>
    </source>
</evidence>
<keyword evidence="7" id="KW-1185">Reference proteome</keyword>
<reference evidence="7" key="1">
    <citation type="journal article" date="2019" name="Int. J. Syst. Evol. Microbiol.">
        <title>The Global Catalogue of Microorganisms (GCM) 10K type strain sequencing project: providing services to taxonomists for standard genome sequencing and annotation.</title>
        <authorList>
            <consortium name="The Broad Institute Genomics Platform"/>
            <consortium name="The Broad Institute Genome Sequencing Center for Infectious Disease"/>
            <person name="Wu L."/>
            <person name="Ma J."/>
        </authorList>
    </citation>
    <scope>NUCLEOTIDE SEQUENCE [LARGE SCALE GENOMIC DNA]</scope>
    <source>
        <strain evidence="7">JCM 17975</strain>
    </source>
</reference>
<gene>
    <name evidence="6" type="ORF">GCM10023198_54760</name>
</gene>
<organism evidence="6 7">
    <name type="scientific">Promicromonospora umidemergens</name>
    <dbReference type="NCBI Taxonomy" id="629679"/>
    <lineage>
        <taxon>Bacteria</taxon>
        <taxon>Bacillati</taxon>
        <taxon>Actinomycetota</taxon>
        <taxon>Actinomycetes</taxon>
        <taxon>Micrococcales</taxon>
        <taxon>Promicromonosporaceae</taxon>
        <taxon>Promicromonospora</taxon>
    </lineage>
</organism>
<evidence type="ECO:0000256" key="3">
    <source>
        <dbReference type="ARBA" id="ARBA00023163"/>
    </source>
</evidence>
<comment type="caution">
    <text evidence="6">The sequence shown here is derived from an EMBL/GenBank/DDBJ whole genome shotgun (WGS) entry which is preliminary data.</text>
</comment>
<dbReference type="PRINTS" id="PR00455">
    <property type="entry name" value="HTHTETR"/>
</dbReference>
<dbReference type="Gene3D" id="1.10.357.10">
    <property type="entry name" value="Tetracycline Repressor, domain 2"/>
    <property type="match status" value="1"/>
</dbReference>
<evidence type="ECO:0000256" key="4">
    <source>
        <dbReference type="PROSITE-ProRule" id="PRU00335"/>
    </source>
</evidence>
<evidence type="ECO:0000256" key="1">
    <source>
        <dbReference type="ARBA" id="ARBA00023015"/>
    </source>
</evidence>
<protein>
    <recommendedName>
        <fullName evidence="5">HTH tetR-type domain-containing protein</fullName>
    </recommendedName>
</protein>
<dbReference type="Pfam" id="PF00440">
    <property type="entry name" value="TetR_N"/>
    <property type="match status" value="1"/>
</dbReference>
<dbReference type="Proteomes" id="UP001500843">
    <property type="component" value="Unassembled WGS sequence"/>
</dbReference>
<evidence type="ECO:0000313" key="7">
    <source>
        <dbReference type="Proteomes" id="UP001500843"/>
    </source>
</evidence>
<feature type="DNA-binding region" description="H-T-H motif" evidence="4">
    <location>
        <begin position="44"/>
        <end position="63"/>
    </location>
</feature>
<dbReference type="EMBL" id="BAABHM010000035">
    <property type="protein sequence ID" value="GAA4723019.1"/>
    <property type="molecule type" value="Genomic_DNA"/>
</dbReference>
<name>A0ABP8Y833_9MICO</name>
<dbReference type="PANTHER" id="PTHR30055">
    <property type="entry name" value="HTH-TYPE TRANSCRIPTIONAL REGULATOR RUTR"/>
    <property type="match status" value="1"/>
</dbReference>
<evidence type="ECO:0000259" key="5">
    <source>
        <dbReference type="PROSITE" id="PS50977"/>
    </source>
</evidence>
<evidence type="ECO:0000256" key="2">
    <source>
        <dbReference type="ARBA" id="ARBA00023125"/>
    </source>
</evidence>
<dbReference type="InterPro" id="IPR050109">
    <property type="entry name" value="HTH-type_TetR-like_transc_reg"/>
</dbReference>
<dbReference type="SUPFAM" id="SSF46689">
    <property type="entry name" value="Homeodomain-like"/>
    <property type="match status" value="1"/>
</dbReference>
<dbReference type="InterPro" id="IPR009057">
    <property type="entry name" value="Homeodomain-like_sf"/>
</dbReference>
<feature type="domain" description="HTH tetR-type" evidence="5">
    <location>
        <begin position="21"/>
        <end position="81"/>
    </location>
</feature>
<dbReference type="PANTHER" id="PTHR30055:SF234">
    <property type="entry name" value="HTH-TYPE TRANSCRIPTIONAL REGULATOR BETI"/>
    <property type="match status" value="1"/>
</dbReference>